<evidence type="ECO:0000313" key="10">
    <source>
        <dbReference type="EMBL" id="QEX21167.1"/>
    </source>
</evidence>
<dbReference type="Proteomes" id="UP000325797">
    <property type="component" value="Chromosome"/>
</dbReference>
<dbReference type="PROSITE" id="PS50928">
    <property type="entry name" value="ABC_TM1"/>
    <property type="match status" value="1"/>
</dbReference>
<evidence type="ECO:0000313" key="11">
    <source>
        <dbReference type="Proteomes" id="UP000325797"/>
    </source>
</evidence>
<gene>
    <name evidence="10" type="ORF">FRZ61_10890</name>
</gene>
<evidence type="ECO:0000256" key="5">
    <source>
        <dbReference type="ARBA" id="ARBA00022692"/>
    </source>
</evidence>
<feature type="transmembrane region" description="Helical" evidence="8">
    <location>
        <begin position="67"/>
        <end position="89"/>
    </location>
</feature>
<comment type="subcellular location">
    <subcellularLocation>
        <location evidence="1 8">Cell membrane</location>
        <topology evidence="1 8">Multi-pass membrane protein</topology>
    </subcellularLocation>
</comment>
<reference evidence="10 11" key="1">
    <citation type="submission" date="2019-08" db="EMBL/GenBank/DDBJ databases">
        <title>Hyperibacter terrae gen. nov., sp. nov. and Hyperibacter viscosus sp. nov., two new members in the family Rhodospirillaceae isolated from the rhizosphere of Hypericum perforatum.</title>
        <authorList>
            <person name="Noviana Z."/>
        </authorList>
    </citation>
    <scope>NUCLEOTIDE SEQUENCE [LARGE SCALE GENOMIC DNA]</scope>
    <source>
        <strain evidence="10 11">R5959</strain>
    </source>
</reference>
<evidence type="ECO:0000256" key="2">
    <source>
        <dbReference type="ARBA" id="ARBA00007069"/>
    </source>
</evidence>
<feature type="transmembrane region" description="Helical" evidence="8">
    <location>
        <begin position="235"/>
        <end position="255"/>
    </location>
</feature>
<comment type="similarity">
    <text evidence="2">Belongs to the binding-protein-dependent transport system permease family. CysTW subfamily.</text>
</comment>
<dbReference type="RefSeq" id="WP_151115506.1">
    <property type="nucleotide sequence ID" value="NZ_CP042582.1"/>
</dbReference>
<evidence type="ECO:0000259" key="9">
    <source>
        <dbReference type="PROSITE" id="PS50928"/>
    </source>
</evidence>
<keyword evidence="6 8" id="KW-1133">Transmembrane helix</keyword>
<keyword evidence="4" id="KW-1003">Cell membrane</keyword>
<dbReference type="GO" id="GO:0005886">
    <property type="term" value="C:plasma membrane"/>
    <property type="evidence" value="ECO:0007669"/>
    <property type="project" value="UniProtKB-SubCell"/>
</dbReference>
<organism evidence="10 11">
    <name type="scientific">Hypericibacter adhaerens</name>
    <dbReference type="NCBI Taxonomy" id="2602016"/>
    <lineage>
        <taxon>Bacteria</taxon>
        <taxon>Pseudomonadati</taxon>
        <taxon>Pseudomonadota</taxon>
        <taxon>Alphaproteobacteria</taxon>
        <taxon>Rhodospirillales</taxon>
        <taxon>Dongiaceae</taxon>
        <taxon>Hypericibacter</taxon>
    </lineage>
</organism>
<keyword evidence="11" id="KW-1185">Reference proteome</keyword>
<evidence type="ECO:0000256" key="3">
    <source>
        <dbReference type="ARBA" id="ARBA00022448"/>
    </source>
</evidence>
<sequence>MRALRSSLFTNGYLAILLGFIYLPILLMMLMAFNQSSNYTLPFEPSLQWFERLLGNDTLWRAGRNSLILAVANTVVATALGTMTSLAFSRFRIRGHAVLKILLFPPIAMPWLILATAMLVFFFYSGIGRGLHAMLLAHVALSLPYVIVVVGARLQSFGVDLEEAAATLGASPLRVFFKITLPVIAPGVAAAALFAFGISFDQFVTSYFLSPPGVTTLPVEIYASIRKGFTPEINAISTIIIIVSMLLLLLVSRFYRFGGTQ</sequence>
<dbReference type="EMBL" id="CP042582">
    <property type="protein sequence ID" value="QEX21167.1"/>
    <property type="molecule type" value="Genomic_DNA"/>
</dbReference>
<dbReference type="InterPro" id="IPR051789">
    <property type="entry name" value="Bact_Polyamine_Transport"/>
</dbReference>
<proteinExistence type="inferred from homology"/>
<feature type="transmembrane region" description="Helical" evidence="8">
    <location>
        <begin position="101"/>
        <end position="124"/>
    </location>
</feature>
<dbReference type="Pfam" id="PF00528">
    <property type="entry name" value="BPD_transp_1"/>
    <property type="match status" value="1"/>
</dbReference>
<dbReference type="SUPFAM" id="SSF161098">
    <property type="entry name" value="MetI-like"/>
    <property type="match status" value="1"/>
</dbReference>
<evidence type="ECO:0000256" key="8">
    <source>
        <dbReference type="RuleBase" id="RU363032"/>
    </source>
</evidence>
<feature type="transmembrane region" description="Helical" evidence="8">
    <location>
        <begin position="130"/>
        <end position="154"/>
    </location>
</feature>
<dbReference type="PANTHER" id="PTHR43848:SF2">
    <property type="entry name" value="PUTRESCINE TRANSPORT SYSTEM PERMEASE PROTEIN POTI"/>
    <property type="match status" value="1"/>
</dbReference>
<dbReference type="Gene3D" id="1.10.3720.10">
    <property type="entry name" value="MetI-like"/>
    <property type="match status" value="1"/>
</dbReference>
<protein>
    <submittedName>
        <fullName evidence="10">Peptide ABC transporter permease</fullName>
    </submittedName>
</protein>
<evidence type="ECO:0000256" key="4">
    <source>
        <dbReference type="ARBA" id="ARBA00022475"/>
    </source>
</evidence>
<feature type="transmembrane region" description="Helical" evidence="8">
    <location>
        <begin position="175"/>
        <end position="200"/>
    </location>
</feature>
<accession>A0A5J6MVF3</accession>
<dbReference type="AlphaFoldDB" id="A0A5J6MVF3"/>
<dbReference type="PANTHER" id="PTHR43848">
    <property type="entry name" value="PUTRESCINE TRANSPORT SYSTEM PERMEASE PROTEIN POTI"/>
    <property type="match status" value="1"/>
</dbReference>
<evidence type="ECO:0000256" key="7">
    <source>
        <dbReference type="ARBA" id="ARBA00023136"/>
    </source>
</evidence>
<dbReference type="GO" id="GO:0055085">
    <property type="term" value="P:transmembrane transport"/>
    <property type="evidence" value="ECO:0007669"/>
    <property type="project" value="InterPro"/>
</dbReference>
<name>A0A5J6MVF3_9PROT</name>
<feature type="domain" description="ABC transmembrane type-1" evidence="9">
    <location>
        <begin position="63"/>
        <end position="251"/>
    </location>
</feature>
<evidence type="ECO:0000256" key="6">
    <source>
        <dbReference type="ARBA" id="ARBA00022989"/>
    </source>
</evidence>
<dbReference type="InterPro" id="IPR035906">
    <property type="entry name" value="MetI-like_sf"/>
</dbReference>
<dbReference type="KEGG" id="hadh:FRZ61_10890"/>
<dbReference type="OrthoDB" id="9815533at2"/>
<dbReference type="InterPro" id="IPR000515">
    <property type="entry name" value="MetI-like"/>
</dbReference>
<keyword evidence="3 8" id="KW-0813">Transport</keyword>
<keyword evidence="7 8" id="KW-0472">Membrane</keyword>
<evidence type="ECO:0000256" key="1">
    <source>
        <dbReference type="ARBA" id="ARBA00004651"/>
    </source>
</evidence>
<dbReference type="CDD" id="cd06261">
    <property type="entry name" value="TM_PBP2"/>
    <property type="match status" value="1"/>
</dbReference>
<feature type="transmembrane region" description="Helical" evidence="8">
    <location>
        <begin position="12"/>
        <end position="33"/>
    </location>
</feature>
<keyword evidence="5 8" id="KW-0812">Transmembrane</keyword>